<feature type="chain" id="PRO_5023091000" description="Pyrrolo-quinoline quinone repeat domain-containing protein" evidence="1">
    <location>
        <begin position="21"/>
        <end position="475"/>
    </location>
</feature>
<keyword evidence="1" id="KW-0732">Signal</keyword>
<name>A0A5C1QIK3_9SPIO</name>
<proteinExistence type="predicted"/>
<evidence type="ECO:0000259" key="2">
    <source>
        <dbReference type="Pfam" id="PF13360"/>
    </source>
</evidence>
<gene>
    <name evidence="3" type="ORF">EXM22_04570</name>
</gene>
<sequence>MRRCLSLLVLLLSSLSGVFSWETAIAGVLTTPPAQGTDRRIYSTADDRALHCLDSLTGHEYWSYRPGGKLKGFTVVSPDSSILILSLDNTLLSVSPGGRELWRFPLMSSPPIPPAIDSYGTIYLMKDHGTLICLDRTGLEVWSRSIDGPVSEIFALQDRVLLVGPGKTQVYFTDGEQADSLDEAPAHIVYKTPNLYWQKQDGSWKQLDLETLQMKDSESPLAEGILYPENQILISYENKIISGRKDWFMEALEAGEEAYDPYYQSGTNPGRTRSLGVLPGQSQRYLLFKNRSGAPLLPLLMIDQQFLSQILKEYEEIDSFQELIRKESDYDLVFQEILSDSHVLNMNVNRERLDEYSRYRIYKILSRWGNLKSRETLLFLSKTEQNPQHLALILDGLGRIGLDGDGRSMLSVVQAAEAHPGNPDLLLAAVRSSSRLAKYNGGRAILTMMKFYNTLQQRNLPASVQKQISFELKSF</sequence>
<dbReference type="EMBL" id="CP036150">
    <property type="protein sequence ID" value="QEN07297.1"/>
    <property type="molecule type" value="Genomic_DNA"/>
</dbReference>
<evidence type="ECO:0000256" key="1">
    <source>
        <dbReference type="SAM" id="SignalP"/>
    </source>
</evidence>
<dbReference type="SUPFAM" id="SSF50998">
    <property type="entry name" value="Quinoprotein alcohol dehydrogenase-like"/>
    <property type="match status" value="1"/>
</dbReference>
<dbReference type="InterPro" id="IPR015943">
    <property type="entry name" value="WD40/YVTN_repeat-like_dom_sf"/>
</dbReference>
<dbReference type="SMART" id="SM00564">
    <property type="entry name" value="PQQ"/>
    <property type="match status" value="3"/>
</dbReference>
<dbReference type="InterPro" id="IPR002372">
    <property type="entry name" value="PQQ_rpt_dom"/>
</dbReference>
<protein>
    <recommendedName>
        <fullName evidence="2">Pyrrolo-quinoline quinone repeat domain-containing protein</fullName>
    </recommendedName>
</protein>
<accession>A0A5C1QIK3</accession>
<dbReference type="Gene3D" id="2.130.10.10">
    <property type="entry name" value="YVTN repeat-like/Quinoprotein amine dehydrogenase"/>
    <property type="match status" value="1"/>
</dbReference>
<dbReference type="KEGG" id="ock:EXM22_04570"/>
<evidence type="ECO:0000313" key="4">
    <source>
        <dbReference type="Proteomes" id="UP000324209"/>
    </source>
</evidence>
<feature type="domain" description="Pyrrolo-quinoline quinone repeat" evidence="2">
    <location>
        <begin position="90"/>
        <end position="196"/>
    </location>
</feature>
<evidence type="ECO:0000313" key="3">
    <source>
        <dbReference type="EMBL" id="QEN07297.1"/>
    </source>
</evidence>
<dbReference type="AlphaFoldDB" id="A0A5C1QIK3"/>
<feature type="signal peptide" evidence="1">
    <location>
        <begin position="1"/>
        <end position="20"/>
    </location>
</feature>
<dbReference type="Proteomes" id="UP000324209">
    <property type="component" value="Chromosome"/>
</dbReference>
<organism evidence="3 4">
    <name type="scientific">Oceanispirochaeta crateris</name>
    <dbReference type="NCBI Taxonomy" id="2518645"/>
    <lineage>
        <taxon>Bacteria</taxon>
        <taxon>Pseudomonadati</taxon>
        <taxon>Spirochaetota</taxon>
        <taxon>Spirochaetia</taxon>
        <taxon>Spirochaetales</taxon>
        <taxon>Spirochaetaceae</taxon>
        <taxon>Oceanispirochaeta</taxon>
    </lineage>
</organism>
<keyword evidence="4" id="KW-1185">Reference proteome</keyword>
<dbReference type="Pfam" id="PF13360">
    <property type="entry name" value="PQQ_2"/>
    <property type="match status" value="1"/>
</dbReference>
<dbReference type="RefSeq" id="WP_149485379.1">
    <property type="nucleotide sequence ID" value="NZ_CP036150.1"/>
</dbReference>
<reference evidence="3 4" key="1">
    <citation type="submission" date="2019-02" db="EMBL/GenBank/DDBJ databases">
        <title>Complete Genome Sequence and Methylome Analysis of free living Spirochaetas.</title>
        <authorList>
            <person name="Fomenkov A."/>
            <person name="Dubinina G."/>
            <person name="Leshcheva N."/>
            <person name="Mikheeva N."/>
            <person name="Grabovich M."/>
            <person name="Vincze T."/>
            <person name="Roberts R.J."/>
        </authorList>
    </citation>
    <scope>NUCLEOTIDE SEQUENCE [LARGE SCALE GENOMIC DNA]</scope>
    <source>
        <strain evidence="3 4">K2</strain>
    </source>
</reference>
<dbReference type="InterPro" id="IPR018391">
    <property type="entry name" value="PQQ_b-propeller_rpt"/>
</dbReference>
<dbReference type="OrthoDB" id="355895at2"/>
<dbReference type="InterPro" id="IPR011047">
    <property type="entry name" value="Quinoprotein_ADH-like_sf"/>
</dbReference>